<sequence length="377" mass="39644">MPPPPTPATELVVKEADLAAPAGQAVTVRLPEAVNAALLPISAADLVGDRALVVSGGKMAVTFNKASLESLKALIPADQREGAKIRFAAIKVSAPDTANRVQAAAGSGSLALAVGSEVYDFGLSVVKRDGTEIPATAFDEPLTLTLEADPNADRSLLGIYHIASDGKIDYAGGAWENGKLIARISHFSTYAALSYEKRFADVGPEHWASEAIRRLAARHVVEGIGESAFAPGGLVTRAEFAAMLARGLGLSPRAEGDSRFKDVDASKWYADAVRAASEAGIATGRIDGRFAPAERITREEMAVMIVRAYEWKKGVKLPAEGDAAFEDRAAISSWAKAAVRAAEQRGLIDGRGQGRFEPQGRMTRAEGAKLIAGLLDA</sequence>
<evidence type="ECO:0000259" key="1">
    <source>
        <dbReference type="PROSITE" id="PS51272"/>
    </source>
</evidence>
<dbReference type="PANTHER" id="PTHR43308">
    <property type="entry name" value="OUTER MEMBRANE PROTEIN ALPHA-RELATED"/>
    <property type="match status" value="1"/>
</dbReference>
<dbReference type="InterPro" id="IPR051465">
    <property type="entry name" value="Cell_Envelope_Struct_Comp"/>
</dbReference>
<feature type="domain" description="SLH" evidence="1">
    <location>
        <begin position="322"/>
        <end position="377"/>
    </location>
</feature>
<dbReference type="InterPro" id="IPR001119">
    <property type="entry name" value="SLH_dom"/>
</dbReference>
<dbReference type="PROSITE" id="PS51272">
    <property type="entry name" value="SLH"/>
    <property type="match status" value="3"/>
</dbReference>
<dbReference type="Proteomes" id="UP001153404">
    <property type="component" value="Unassembled WGS sequence"/>
</dbReference>
<name>A0A9X4L0I9_9BACL</name>
<protein>
    <submittedName>
        <fullName evidence="2">S-layer homology domain-containing protein</fullName>
    </submittedName>
</protein>
<reference evidence="2" key="1">
    <citation type="submission" date="2022-10" db="EMBL/GenBank/DDBJ databases">
        <title>Comparative genomic analysis of Cohnella hashimotonis sp. nov., isolated from the International Space Station.</title>
        <authorList>
            <person name="Simpson A."/>
            <person name="Venkateswaran K."/>
        </authorList>
    </citation>
    <scope>NUCLEOTIDE SEQUENCE</scope>
    <source>
        <strain evidence="2">DSM 28161</strain>
    </source>
</reference>
<feature type="domain" description="SLH" evidence="1">
    <location>
        <begin position="256"/>
        <end position="319"/>
    </location>
</feature>
<dbReference type="Pfam" id="PF00395">
    <property type="entry name" value="SLH"/>
    <property type="match status" value="3"/>
</dbReference>
<dbReference type="RefSeq" id="WP_277539142.1">
    <property type="nucleotide sequence ID" value="NZ_JAPDIA010000009.1"/>
</dbReference>
<comment type="caution">
    <text evidence="2">The sequence shown here is derived from an EMBL/GenBank/DDBJ whole genome shotgun (WGS) entry which is preliminary data.</text>
</comment>
<dbReference type="AlphaFoldDB" id="A0A9X4L0I9"/>
<organism evidence="2 3">
    <name type="scientific">Cohnella rhizosphaerae</name>
    <dbReference type="NCBI Taxonomy" id="1457232"/>
    <lineage>
        <taxon>Bacteria</taxon>
        <taxon>Bacillati</taxon>
        <taxon>Bacillota</taxon>
        <taxon>Bacilli</taxon>
        <taxon>Bacillales</taxon>
        <taxon>Paenibacillaceae</taxon>
        <taxon>Cohnella</taxon>
    </lineage>
</organism>
<feature type="domain" description="SLH" evidence="1">
    <location>
        <begin position="195"/>
        <end position="255"/>
    </location>
</feature>
<accession>A0A9X4L0I9</accession>
<evidence type="ECO:0000313" key="3">
    <source>
        <dbReference type="Proteomes" id="UP001153404"/>
    </source>
</evidence>
<dbReference type="EMBL" id="JAPDIA010000009">
    <property type="protein sequence ID" value="MDG0814308.1"/>
    <property type="molecule type" value="Genomic_DNA"/>
</dbReference>
<proteinExistence type="predicted"/>
<dbReference type="PANTHER" id="PTHR43308:SF5">
    <property type="entry name" value="S-LAYER PROTEIN _ PEPTIDOGLYCAN ENDO-BETA-N-ACETYLGLUCOSAMINIDASE"/>
    <property type="match status" value="1"/>
</dbReference>
<keyword evidence="3" id="KW-1185">Reference proteome</keyword>
<evidence type="ECO:0000313" key="2">
    <source>
        <dbReference type="EMBL" id="MDG0814308.1"/>
    </source>
</evidence>
<gene>
    <name evidence="2" type="ORF">OMP40_37310</name>
</gene>